<dbReference type="GO" id="GO:0046306">
    <property type="term" value="P:alkanesulfonate catabolic process"/>
    <property type="evidence" value="ECO:0007669"/>
    <property type="project" value="TreeGrafter"/>
</dbReference>
<dbReference type="AlphaFoldDB" id="A0A8J4E423"/>
<dbReference type="InterPro" id="IPR011251">
    <property type="entry name" value="Luciferase-like_dom"/>
</dbReference>
<protein>
    <recommendedName>
        <fullName evidence="5">Luciferase-like domain-containing protein</fullName>
    </recommendedName>
</protein>
<keyword evidence="1" id="KW-0285">Flavoprotein</keyword>
<sequence>MRNLPDPCVVVLVGPGAAGKSTWAAAHFPPSAVIGSDALRALVGTGEDDITASADAFAVLDDVVDRRLKRKLTTVIDTLGLDPVRRERYLAVARANGMPCVVVAFDTPAAECRARNRARATKRIPADVLTAQLKAWPRVRESLPDEGFDAVLRPEPVRVVPAAFVDAPAAAARQHENPTGLRFGLHLGEFGGFAKPTGEALREIAVAAEAAGFDAIYVMDHFRQIPQIGRPFDDFLESFTTLAHLAAVTSRVELGTLVAGVTYRNVAHLGKIVATLDVLSGGRAVCGLGLGWFEAEHRAYGWPFPSVPERYKLFEDALRLLPVLWGPGSKPFHGEVLSVPETMCYPRPVREHVPLIVGGGGERRTLKLAATYADAANVFGDVATVRRKARVLAAHCAGTERDVALTHLSTTLVGRTDAEVADAVNRLKPRNRSAAAYAASVHAGTVADHVGRFRELADAGVREVMVRLPDLTGPAPLGAFSDVIGAFR</sequence>
<dbReference type="SUPFAM" id="SSF52540">
    <property type="entry name" value="P-loop containing nucleoside triphosphate hydrolases"/>
    <property type="match status" value="1"/>
</dbReference>
<dbReference type="Pfam" id="PF13671">
    <property type="entry name" value="AAA_33"/>
    <property type="match status" value="1"/>
</dbReference>
<proteinExistence type="predicted"/>
<dbReference type="Gene3D" id="3.40.50.300">
    <property type="entry name" value="P-loop containing nucleotide triphosphate hydrolases"/>
    <property type="match status" value="1"/>
</dbReference>
<organism evidence="6 7">
    <name type="scientific">Virgisporangium aurantiacum</name>
    <dbReference type="NCBI Taxonomy" id="175570"/>
    <lineage>
        <taxon>Bacteria</taxon>
        <taxon>Bacillati</taxon>
        <taxon>Actinomycetota</taxon>
        <taxon>Actinomycetes</taxon>
        <taxon>Micromonosporales</taxon>
        <taxon>Micromonosporaceae</taxon>
        <taxon>Virgisporangium</taxon>
    </lineage>
</organism>
<evidence type="ECO:0000256" key="4">
    <source>
        <dbReference type="ARBA" id="ARBA00023033"/>
    </source>
</evidence>
<dbReference type="RefSeq" id="WP_204005010.1">
    <property type="nucleotide sequence ID" value="NZ_BOPG01000056.1"/>
</dbReference>
<gene>
    <name evidence="6" type="ORF">Vau01_080690</name>
</gene>
<dbReference type="InterPro" id="IPR019952">
    <property type="entry name" value="F420_OxRdatse_Rv1855c_pred"/>
</dbReference>
<comment type="caution">
    <text evidence="6">The sequence shown here is derived from an EMBL/GenBank/DDBJ whole genome shotgun (WGS) entry which is preliminary data.</text>
</comment>
<evidence type="ECO:0000259" key="5">
    <source>
        <dbReference type="Pfam" id="PF00296"/>
    </source>
</evidence>
<keyword evidence="3" id="KW-0560">Oxidoreductase</keyword>
<keyword evidence="4" id="KW-0503">Monooxygenase</keyword>
<dbReference type="InterPro" id="IPR050172">
    <property type="entry name" value="SsuD_RutA_monooxygenase"/>
</dbReference>
<reference evidence="6" key="1">
    <citation type="submission" date="2021-01" db="EMBL/GenBank/DDBJ databases">
        <title>Whole genome shotgun sequence of Virgisporangium aurantiacum NBRC 16421.</title>
        <authorList>
            <person name="Komaki H."/>
            <person name="Tamura T."/>
        </authorList>
    </citation>
    <scope>NUCLEOTIDE SEQUENCE</scope>
    <source>
        <strain evidence="6">NBRC 16421</strain>
    </source>
</reference>
<evidence type="ECO:0000256" key="3">
    <source>
        <dbReference type="ARBA" id="ARBA00023002"/>
    </source>
</evidence>
<dbReference type="PANTHER" id="PTHR42847">
    <property type="entry name" value="ALKANESULFONATE MONOOXYGENASE"/>
    <property type="match status" value="1"/>
</dbReference>
<dbReference type="PANTHER" id="PTHR42847:SF8">
    <property type="entry name" value="CONSERVED PROTEIN"/>
    <property type="match status" value="1"/>
</dbReference>
<dbReference type="NCBIfam" id="TIGR03560">
    <property type="entry name" value="F420_Rv1855c"/>
    <property type="match status" value="1"/>
</dbReference>
<name>A0A8J4E423_9ACTN</name>
<dbReference type="Proteomes" id="UP000612585">
    <property type="component" value="Unassembled WGS sequence"/>
</dbReference>
<feature type="domain" description="Luciferase-like" evidence="5">
    <location>
        <begin position="197"/>
        <end position="453"/>
    </location>
</feature>
<accession>A0A8J4E423</accession>
<dbReference type="InterPro" id="IPR027417">
    <property type="entry name" value="P-loop_NTPase"/>
</dbReference>
<dbReference type="GO" id="GO:0008726">
    <property type="term" value="F:alkanesulfonate monooxygenase activity"/>
    <property type="evidence" value="ECO:0007669"/>
    <property type="project" value="TreeGrafter"/>
</dbReference>
<evidence type="ECO:0000256" key="2">
    <source>
        <dbReference type="ARBA" id="ARBA00022643"/>
    </source>
</evidence>
<dbReference type="Gene3D" id="3.20.20.30">
    <property type="entry name" value="Luciferase-like domain"/>
    <property type="match status" value="1"/>
</dbReference>
<keyword evidence="2" id="KW-0288">FMN</keyword>
<dbReference type="Pfam" id="PF00296">
    <property type="entry name" value="Bac_luciferase"/>
    <property type="match status" value="1"/>
</dbReference>
<evidence type="ECO:0000313" key="6">
    <source>
        <dbReference type="EMBL" id="GIJ60553.1"/>
    </source>
</evidence>
<dbReference type="SUPFAM" id="SSF51679">
    <property type="entry name" value="Bacterial luciferase-like"/>
    <property type="match status" value="1"/>
</dbReference>
<evidence type="ECO:0000256" key="1">
    <source>
        <dbReference type="ARBA" id="ARBA00022630"/>
    </source>
</evidence>
<dbReference type="EMBL" id="BOPG01000056">
    <property type="protein sequence ID" value="GIJ60553.1"/>
    <property type="molecule type" value="Genomic_DNA"/>
</dbReference>
<evidence type="ECO:0000313" key="7">
    <source>
        <dbReference type="Proteomes" id="UP000612585"/>
    </source>
</evidence>
<dbReference type="InterPro" id="IPR036661">
    <property type="entry name" value="Luciferase-like_sf"/>
</dbReference>
<keyword evidence="7" id="KW-1185">Reference proteome</keyword>